<gene>
    <name evidence="1" type="ORF">LY90DRAFT_674195</name>
</gene>
<dbReference type="OrthoDB" id="2105147at2759"/>
<proteinExistence type="predicted"/>
<dbReference type="AlphaFoldDB" id="A0A1Y2AZS8"/>
<dbReference type="EMBL" id="MCOG01000188">
    <property type="protein sequence ID" value="ORY28081.1"/>
    <property type="molecule type" value="Genomic_DNA"/>
</dbReference>
<name>A0A1Y2AZS8_9FUNG</name>
<dbReference type="Proteomes" id="UP000193920">
    <property type="component" value="Unassembled WGS sequence"/>
</dbReference>
<dbReference type="PANTHER" id="PTHR13608:SF3">
    <property type="entry name" value="ARMADILLO-LIKE HELICAL DOMAIN-CONTAINING PROTEIN 3"/>
    <property type="match status" value="1"/>
</dbReference>
<sequence length="258" mass="30502">MALKIQTNKYREFKTKFIYYIDEFFQGNNPSNGIENFWDEFFLYNVNIRYIANKFDTLSDESIIQLKEIFLLLIENSIIILKNSVKNKKKQEENDIHDSQTNVSKIRQSNALDIIYSIFHGILDSKRNNEVIIELLMNKENIHLMNKFVESLKLILLSDVHEVIKAKIIRIIVILITENENNVIHHNYWIQKFLDADTYTTIAKFITETKNETSIIQGFVLISVLANFNKYDSKNPFLILLSNQKDHKFSSVYIYIYI</sequence>
<protein>
    <submittedName>
        <fullName evidence="1">Uncharacterized protein</fullName>
    </submittedName>
</protein>
<evidence type="ECO:0000313" key="1">
    <source>
        <dbReference type="EMBL" id="ORY28081.1"/>
    </source>
</evidence>
<dbReference type="STRING" id="1754190.A0A1Y2AZS8"/>
<accession>A0A1Y2AZS8</accession>
<evidence type="ECO:0000313" key="2">
    <source>
        <dbReference type="Proteomes" id="UP000193920"/>
    </source>
</evidence>
<reference evidence="1 2" key="1">
    <citation type="submission" date="2016-08" db="EMBL/GenBank/DDBJ databases">
        <title>A Parts List for Fungal Cellulosomes Revealed by Comparative Genomics.</title>
        <authorList>
            <consortium name="DOE Joint Genome Institute"/>
            <person name="Haitjema C.H."/>
            <person name="Gilmore S.P."/>
            <person name="Henske J.K."/>
            <person name="Solomon K.V."/>
            <person name="De Groot R."/>
            <person name="Kuo A."/>
            <person name="Mondo S.J."/>
            <person name="Salamov A.A."/>
            <person name="Labutti K."/>
            <person name="Zhao Z."/>
            <person name="Chiniquy J."/>
            <person name="Barry K."/>
            <person name="Brewer H.M."/>
            <person name="Purvine S.O."/>
            <person name="Wright A.T."/>
            <person name="Boxma B."/>
            <person name="Van Alen T."/>
            <person name="Hackstein J.H."/>
            <person name="Baker S.E."/>
            <person name="Grigoriev I.V."/>
            <person name="O'Malley M.A."/>
        </authorList>
    </citation>
    <scope>NUCLEOTIDE SEQUENCE [LARGE SCALE GENOMIC DNA]</scope>
    <source>
        <strain evidence="1 2">G1</strain>
    </source>
</reference>
<dbReference type="PANTHER" id="PTHR13608">
    <property type="entry name" value="ARMADILLO-LIKE HELICAL DOMAIN-CONTAINING PROTEIN 3"/>
    <property type="match status" value="1"/>
</dbReference>
<dbReference type="InterPro" id="IPR039868">
    <property type="entry name" value="ARMD3-like"/>
</dbReference>
<keyword evidence="2" id="KW-1185">Reference proteome</keyword>
<dbReference type="GO" id="GO:0005829">
    <property type="term" value="C:cytosol"/>
    <property type="evidence" value="ECO:0007669"/>
    <property type="project" value="TreeGrafter"/>
</dbReference>
<comment type="caution">
    <text evidence="1">The sequence shown here is derived from an EMBL/GenBank/DDBJ whole genome shotgun (WGS) entry which is preliminary data.</text>
</comment>
<organism evidence="1 2">
    <name type="scientific">Neocallimastix californiae</name>
    <dbReference type="NCBI Taxonomy" id="1754190"/>
    <lineage>
        <taxon>Eukaryota</taxon>
        <taxon>Fungi</taxon>
        <taxon>Fungi incertae sedis</taxon>
        <taxon>Chytridiomycota</taxon>
        <taxon>Chytridiomycota incertae sedis</taxon>
        <taxon>Neocallimastigomycetes</taxon>
        <taxon>Neocallimastigales</taxon>
        <taxon>Neocallimastigaceae</taxon>
        <taxon>Neocallimastix</taxon>
    </lineage>
</organism>